<proteinExistence type="predicted"/>
<dbReference type="EMBL" id="AMCI01003268">
    <property type="protein sequence ID" value="EJX00691.1"/>
    <property type="molecule type" value="Genomic_DNA"/>
</dbReference>
<comment type="caution">
    <text evidence="1">The sequence shown here is derived from an EMBL/GenBank/DDBJ whole genome shotgun (WGS) entry which is preliminary data.</text>
</comment>
<name>J9CKU9_9ZZZZ</name>
<sequence length="38" mass="4535">MFFSRSFIFSTNVYDTVRIDIECNFDLWNTTTCRSNSC</sequence>
<dbReference type="AlphaFoldDB" id="J9CKU9"/>
<evidence type="ECO:0000313" key="1">
    <source>
        <dbReference type="EMBL" id="EJX00691.1"/>
    </source>
</evidence>
<gene>
    <name evidence="1" type="ORF">EVA_11205</name>
</gene>
<organism evidence="1">
    <name type="scientific">gut metagenome</name>
    <dbReference type="NCBI Taxonomy" id="749906"/>
    <lineage>
        <taxon>unclassified sequences</taxon>
        <taxon>metagenomes</taxon>
        <taxon>organismal metagenomes</taxon>
    </lineage>
</organism>
<protein>
    <submittedName>
        <fullName evidence="1">Uncharacterized protein</fullName>
    </submittedName>
</protein>
<reference evidence="1" key="1">
    <citation type="journal article" date="2012" name="PLoS ONE">
        <title>Gene sets for utilization of primary and secondary nutrition supplies in the distal gut of endangered iberian lynx.</title>
        <authorList>
            <person name="Alcaide M."/>
            <person name="Messina E."/>
            <person name="Richter M."/>
            <person name="Bargiela R."/>
            <person name="Peplies J."/>
            <person name="Huws S.A."/>
            <person name="Newbold C.J."/>
            <person name="Golyshin P.N."/>
            <person name="Simon M.A."/>
            <person name="Lopez G."/>
            <person name="Yakimov M.M."/>
            <person name="Ferrer M."/>
        </authorList>
    </citation>
    <scope>NUCLEOTIDE SEQUENCE</scope>
</reference>
<accession>J9CKU9</accession>